<organism evidence="1">
    <name type="scientific">uncultured gamma proteobacterium HF0200_34B07</name>
    <dbReference type="NCBI Taxonomy" id="723571"/>
    <lineage>
        <taxon>Bacteria</taxon>
        <taxon>Pseudomonadati</taxon>
        <taxon>Pseudomonadota</taxon>
        <taxon>Gammaproteobacteria</taxon>
        <taxon>environmental samples</taxon>
    </lineage>
</organism>
<dbReference type="Pfam" id="PF00702">
    <property type="entry name" value="Hydrolase"/>
    <property type="match status" value="1"/>
</dbReference>
<dbReference type="SFLD" id="SFLDS00003">
    <property type="entry name" value="Haloacid_Dehalogenase"/>
    <property type="match status" value="1"/>
</dbReference>
<evidence type="ECO:0000313" key="1">
    <source>
        <dbReference type="EMBL" id="ADI22198.1"/>
    </source>
</evidence>
<dbReference type="InterPro" id="IPR023214">
    <property type="entry name" value="HAD_sf"/>
</dbReference>
<dbReference type="InterPro" id="IPR036412">
    <property type="entry name" value="HAD-like_sf"/>
</dbReference>
<dbReference type="GO" id="GO:0006281">
    <property type="term" value="P:DNA repair"/>
    <property type="evidence" value="ECO:0007669"/>
    <property type="project" value="TreeGrafter"/>
</dbReference>
<protein>
    <submittedName>
        <fullName evidence="1">Predicted phosphatases</fullName>
    </submittedName>
</protein>
<dbReference type="PANTHER" id="PTHR43434:SF22">
    <property type="entry name" value="PHOSPHOGLYCOLATE PHOSPHATASE"/>
    <property type="match status" value="1"/>
</dbReference>
<dbReference type="InterPro" id="IPR006439">
    <property type="entry name" value="HAD-SF_hydro_IA"/>
</dbReference>
<dbReference type="Gene3D" id="3.40.50.1000">
    <property type="entry name" value="HAD superfamily/HAD-like"/>
    <property type="match status" value="1"/>
</dbReference>
<dbReference type="EMBL" id="GU567978">
    <property type="protein sequence ID" value="ADI22198.1"/>
    <property type="molecule type" value="Genomic_DNA"/>
</dbReference>
<dbReference type="SFLD" id="SFLDG01129">
    <property type="entry name" value="C1.5:_HAD__Beta-PGM__Phosphata"/>
    <property type="match status" value="1"/>
</dbReference>
<proteinExistence type="predicted"/>
<dbReference type="GO" id="GO:0008967">
    <property type="term" value="F:phosphoglycolate phosphatase activity"/>
    <property type="evidence" value="ECO:0007669"/>
    <property type="project" value="TreeGrafter"/>
</dbReference>
<dbReference type="Gene3D" id="1.10.150.240">
    <property type="entry name" value="Putative phosphatase, domain 2"/>
    <property type="match status" value="1"/>
</dbReference>
<dbReference type="CDD" id="cd01427">
    <property type="entry name" value="HAD_like"/>
    <property type="match status" value="1"/>
</dbReference>
<reference evidence="1" key="1">
    <citation type="submission" date="2010-01" db="EMBL/GenBank/DDBJ databases">
        <title>Genome fragments of uncultured bacteria from the North Pacific subtropical Gyre.</title>
        <authorList>
            <person name="Pham V.D."/>
            <person name="Delong E.F."/>
        </authorList>
    </citation>
    <scope>NUCLEOTIDE SEQUENCE</scope>
</reference>
<sequence length="251" mass="26802">MPKLTALNTSVNADLVVFDKDGTLIDFHALWGPRAERAIETICSLLGSDKFLATKLAAALGYNPQIARVISQGPLASGTRSEMEIVVATILFQHGIAWDKAKDLACRYFGPVMTTSPTNSEFKPRGKVQECISRLKDSGIRIAIATSDDRKPTEAALRKLKLTQAVDLILCADDPGTPSKPDPSVLDYISQQLLVSIDRTVMVGDTVSDLTMAKKAGVALTVGITGGADKTIELEPYADVLLSSVDSLSPA</sequence>
<accession>E7C424</accession>
<dbReference type="NCBIfam" id="TIGR01549">
    <property type="entry name" value="HAD-SF-IA-v1"/>
    <property type="match status" value="1"/>
</dbReference>
<name>E7C424_9GAMM</name>
<dbReference type="SUPFAM" id="SSF56784">
    <property type="entry name" value="HAD-like"/>
    <property type="match status" value="1"/>
</dbReference>
<dbReference type="InterPro" id="IPR023198">
    <property type="entry name" value="PGP-like_dom2"/>
</dbReference>
<dbReference type="PANTHER" id="PTHR43434">
    <property type="entry name" value="PHOSPHOGLYCOLATE PHOSPHATASE"/>
    <property type="match status" value="1"/>
</dbReference>
<dbReference type="AlphaFoldDB" id="E7C424"/>
<dbReference type="InterPro" id="IPR050155">
    <property type="entry name" value="HAD-like_hydrolase_sf"/>
</dbReference>